<gene>
    <name evidence="1" type="ORF">I8D64_14350</name>
</gene>
<dbReference type="RefSeq" id="WP_200503478.1">
    <property type="nucleotide sequence ID" value="NZ_JAEDAJ010000010.1"/>
</dbReference>
<comment type="caution">
    <text evidence="1">The sequence shown here is derived from an EMBL/GenBank/DDBJ whole genome shotgun (WGS) entry which is preliminary data.</text>
</comment>
<proteinExistence type="predicted"/>
<evidence type="ECO:0000313" key="1">
    <source>
        <dbReference type="EMBL" id="MBK0332578.1"/>
    </source>
</evidence>
<protein>
    <recommendedName>
        <fullName evidence="3">DUF4287 domain-containing protein</fullName>
    </recommendedName>
</protein>
<organism evidence="1 2">
    <name type="scientific">Brachybacterium halotolerans</name>
    <dbReference type="NCBI Taxonomy" id="2795215"/>
    <lineage>
        <taxon>Bacteria</taxon>
        <taxon>Bacillati</taxon>
        <taxon>Actinomycetota</taxon>
        <taxon>Actinomycetes</taxon>
        <taxon>Micrococcales</taxon>
        <taxon>Dermabacteraceae</taxon>
        <taxon>Brachybacterium</taxon>
    </lineage>
</organism>
<evidence type="ECO:0008006" key="3">
    <source>
        <dbReference type="Google" id="ProtNLM"/>
    </source>
</evidence>
<evidence type="ECO:0000313" key="2">
    <source>
        <dbReference type="Proteomes" id="UP000612352"/>
    </source>
</evidence>
<keyword evidence="2" id="KW-1185">Reference proteome</keyword>
<accession>A0ABS1BD48</accession>
<name>A0ABS1BD48_9MICO</name>
<dbReference type="Proteomes" id="UP000612352">
    <property type="component" value="Unassembled WGS sequence"/>
</dbReference>
<reference evidence="1 2" key="1">
    <citation type="submission" date="2020-12" db="EMBL/GenBank/DDBJ databases">
        <title>Brachybacterium sp. MASK1Z-5, whole genome shotgun sequence.</title>
        <authorList>
            <person name="Tuo L."/>
        </authorList>
    </citation>
    <scope>NUCLEOTIDE SEQUENCE [LARGE SCALE GENOMIC DNA]</scope>
    <source>
        <strain evidence="1 2">MASK1Z-5</strain>
    </source>
</reference>
<dbReference type="EMBL" id="JAEDAJ010000010">
    <property type="protein sequence ID" value="MBK0332578.1"/>
    <property type="molecule type" value="Genomic_DNA"/>
</dbReference>
<sequence>MTDEDARPAPPRARAIENATGVPFDVWTARLEDAGGRGMDHAALARTIHERWNIEDWWAQGIAIAFEQSIGRRDVGQTSAGDFAVSASRTVPSAPDAVLEAWDAFQDAARRAQLGLGEARTSSTEAWRYWRVDGPDGSRVSMNLRAKDDGAAGGAPRSILAIEHKGLADADAREAWKTTWKHVLDAFVATLEETR</sequence>